<organism evidence="1 2">
    <name type="scientific">Scopulibacillus cellulosilyticus</name>
    <dbReference type="NCBI Taxonomy" id="2665665"/>
    <lineage>
        <taxon>Bacteria</taxon>
        <taxon>Bacillati</taxon>
        <taxon>Bacillota</taxon>
        <taxon>Bacilli</taxon>
        <taxon>Bacillales</taxon>
        <taxon>Sporolactobacillaceae</taxon>
        <taxon>Scopulibacillus</taxon>
    </lineage>
</organism>
<dbReference type="InterPro" id="IPR025914">
    <property type="entry name" value="SpoVAE"/>
</dbReference>
<gene>
    <name evidence="1" type="ORF">ACFQRG_00575</name>
</gene>
<dbReference type="Proteomes" id="UP001596505">
    <property type="component" value="Unassembled WGS sequence"/>
</dbReference>
<dbReference type="RefSeq" id="WP_380962742.1">
    <property type="nucleotide sequence ID" value="NZ_JBHTCO010000001.1"/>
</dbReference>
<evidence type="ECO:0000313" key="2">
    <source>
        <dbReference type="Proteomes" id="UP001596505"/>
    </source>
</evidence>
<accession>A0ABW2PTE6</accession>
<sequence>MPMKRHVILITDGDKYAREAVEHTAKVLGCRCISQSEGNPTQLSGEELVKFIQQTPYDPVLVMFDDCGFKGKGPGEAALEYVATHPSINVLGAIAVASHSSFREWTRVDVSIDQFGELTEYGVDKEGLADLEIGRISGDTVYVLDHLNIPVIVGVGDIGKMRGLDKVENGSPITTKAVEIILERSGYHRNQSERKKTDL</sequence>
<keyword evidence="2" id="KW-1185">Reference proteome</keyword>
<proteinExistence type="predicted"/>
<name>A0ABW2PTE6_9BACL</name>
<reference evidence="2" key="1">
    <citation type="journal article" date="2019" name="Int. J. Syst. Evol. Microbiol.">
        <title>The Global Catalogue of Microorganisms (GCM) 10K type strain sequencing project: providing services to taxonomists for standard genome sequencing and annotation.</title>
        <authorList>
            <consortium name="The Broad Institute Genomics Platform"/>
            <consortium name="The Broad Institute Genome Sequencing Center for Infectious Disease"/>
            <person name="Wu L."/>
            <person name="Ma J."/>
        </authorList>
    </citation>
    <scope>NUCLEOTIDE SEQUENCE [LARGE SCALE GENOMIC DNA]</scope>
    <source>
        <strain evidence="2">CGMCC 1.16305</strain>
    </source>
</reference>
<protein>
    <submittedName>
        <fullName evidence="1">Stage V sporulation protein AE</fullName>
    </submittedName>
</protein>
<dbReference type="Pfam" id="PF14097">
    <property type="entry name" value="SpoVAE"/>
    <property type="match status" value="1"/>
</dbReference>
<evidence type="ECO:0000313" key="1">
    <source>
        <dbReference type="EMBL" id="MFC7391505.1"/>
    </source>
</evidence>
<comment type="caution">
    <text evidence="1">The sequence shown here is derived from an EMBL/GenBank/DDBJ whole genome shotgun (WGS) entry which is preliminary data.</text>
</comment>
<dbReference type="EMBL" id="JBHTCO010000001">
    <property type="protein sequence ID" value="MFC7391505.1"/>
    <property type="molecule type" value="Genomic_DNA"/>
</dbReference>